<dbReference type="PANTHER" id="PTHR43692">
    <property type="entry name" value="UDP-N-ACETYLMURAMOYLALANINE--D-GLUTAMATE LIGASE"/>
    <property type="match status" value="1"/>
</dbReference>
<evidence type="ECO:0000256" key="3">
    <source>
        <dbReference type="ARBA" id="ARBA00004752"/>
    </source>
</evidence>
<evidence type="ECO:0000256" key="18">
    <source>
        <dbReference type="ARBA" id="ARBA00047632"/>
    </source>
</evidence>
<comment type="subcellular location">
    <subcellularLocation>
        <location evidence="2 19 20">Cytoplasm</location>
    </subcellularLocation>
</comment>
<evidence type="ECO:0000256" key="19">
    <source>
        <dbReference type="HAMAP-Rule" id="MF_00639"/>
    </source>
</evidence>
<evidence type="ECO:0000256" key="1">
    <source>
        <dbReference type="ARBA" id="ARBA00002734"/>
    </source>
</evidence>
<keyword evidence="9 19" id="KW-0132">Cell division</keyword>
<evidence type="ECO:0000256" key="10">
    <source>
        <dbReference type="ARBA" id="ARBA00022741"/>
    </source>
</evidence>
<evidence type="ECO:0000256" key="15">
    <source>
        <dbReference type="ARBA" id="ARBA00023316"/>
    </source>
</evidence>
<keyword evidence="12 19" id="KW-0133">Cell shape</keyword>
<dbReference type="GO" id="GO:0051301">
    <property type="term" value="P:cell division"/>
    <property type="evidence" value="ECO:0007669"/>
    <property type="project" value="UniProtKB-KW"/>
</dbReference>
<evidence type="ECO:0000313" key="24">
    <source>
        <dbReference type="Proteomes" id="UP000377798"/>
    </source>
</evidence>
<dbReference type="RefSeq" id="WP_131748507.1">
    <property type="nucleotide sequence ID" value="NZ_CAACYI010000001.1"/>
</dbReference>
<evidence type="ECO:0000256" key="4">
    <source>
        <dbReference type="ARBA" id="ARBA00010416"/>
    </source>
</evidence>
<dbReference type="Pfam" id="PF02875">
    <property type="entry name" value="Mur_ligase_C"/>
    <property type="match status" value="1"/>
</dbReference>
<evidence type="ECO:0000256" key="17">
    <source>
        <dbReference type="ARBA" id="ARBA00032324"/>
    </source>
</evidence>
<dbReference type="UniPathway" id="UPA00219"/>
<feature type="binding site" evidence="19">
    <location>
        <begin position="98"/>
        <end position="104"/>
    </location>
    <ligand>
        <name>ATP</name>
        <dbReference type="ChEBI" id="CHEBI:30616"/>
    </ligand>
</feature>
<dbReference type="GO" id="GO:0005737">
    <property type="term" value="C:cytoplasm"/>
    <property type="evidence" value="ECO:0007669"/>
    <property type="project" value="UniProtKB-SubCell"/>
</dbReference>
<keyword evidence="7 19" id="KW-0963">Cytoplasm</keyword>
<dbReference type="GO" id="GO:0071555">
    <property type="term" value="P:cell wall organization"/>
    <property type="evidence" value="ECO:0007669"/>
    <property type="project" value="UniProtKB-KW"/>
</dbReference>
<feature type="domain" description="Mur ligase central" evidence="22">
    <location>
        <begin position="96"/>
        <end position="266"/>
    </location>
</feature>
<proteinExistence type="inferred from homology"/>
<name>A0A8H2M3R5_9FIRM</name>
<evidence type="ECO:0000256" key="8">
    <source>
        <dbReference type="ARBA" id="ARBA00022598"/>
    </source>
</evidence>
<keyword evidence="24" id="KW-1185">Reference proteome</keyword>
<keyword evidence="8 19" id="KW-0436">Ligase</keyword>
<dbReference type="InterPro" id="IPR018109">
    <property type="entry name" value="Folylpolyglutamate_synth_CS"/>
</dbReference>
<evidence type="ECO:0000259" key="21">
    <source>
        <dbReference type="Pfam" id="PF02875"/>
    </source>
</evidence>
<comment type="catalytic activity">
    <reaction evidence="18 19 20">
        <text>UDP-N-acetyl-alpha-D-muramoyl-L-alanine + D-glutamate + ATP = UDP-N-acetyl-alpha-D-muramoyl-L-alanyl-D-glutamate + ADP + phosphate + H(+)</text>
        <dbReference type="Rhea" id="RHEA:16429"/>
        <dbReference type="ChEBI" id="CHEBI:15378"/>
        <dbReference type="ChEBI" id="CHEBI:29986"/>
        <dbReference type="ChEBI" id="CHEBI:30616"/>
        <dbReference type="ChEBI" id="CHEBI:43474"/>
        <dbReference type="ChEBI" id="CHEBI:83898"/>
        <dbReference type="ChEBI" id="CHEBI:83900"/>
        <dbReference type="ChEBI" id="CHEBI:456216"/>
        <dbReference type="EC" id="6.3.2.9"/>
    </reaction>
</comment>
<dbReference type="AlphaFoldDB" id="A0A8H2M3R5"/>
<dbReference type="GO" id="GO:0008764">
    <property type="term" value="F:UDP-N-acetylmuramoylalanine-D-glutamate ligase activity"/>
    <property type="evidence" value="ECO:0007669"/>
    <property type="project" value="UniProtKB-UniRule"/>
</dbReference>
<dbReference type="Pfam" id="PF08245">
    <property type="entry name" value="Mur_ligase_M"/>
    <property type="match status" value="1"/>
</dbReference>
<protein>
    <recommendedName>
        <fullName evidence="6 19">UDP-N-acetylmuramoylalanine--D-glutamate ligase</fullName>
        <ecNumber evidence="5 19">6.3.2.9</ecNumber>
    </recommendedName>
    <alternativeName>
        <fullName evidence="17 19">D-glutamic acid-adding enzyme</fullName>
    </alternativeName>
    <alternativeName>
        <fullName evidence="16 19">UDP-N-acetylmuramoyl-L-alanyl-D-glutamate synthetase</fullName>
    </alternativeName>
</protein>
<dbReference type="SUPFAM" id="SSF51984">
    <property type="entry name" value="MurCD N-terminal domain"/>
    <property type="match status" value="1"/>
</dbReference>
<keyword evidence="15 19" id="KW-0961">Cell wall biogenesis/degradation</keyword>
<dbReference type="InterPro" id="IPR004101">
    <property type="entry name" value="Mur_ligase_C"/>
</dbReference>
<comment type="caution">
    <text evidence="23">The sequence shown here is derived from an EMBL/GenBank/DDBJ whole genome shotgun (WGS) entry which is preliminary data.</text>
</comment>
<comment type="pathway">
    <text evidence="3 19 20">Cell wall biogenesis; peptidoglycan biosynthesis.</text>
</comment>
<keyword evidence="10 19" id="KW-0547">Nucleotide-binding</keyword>
<dbReference type="GO" id="GO:0005524">
    <property type="term" value="F:ATP binding"/>
    <property type="evidence" value="ECO:0007669"/>
    <property type="project" value="UniProtKB-UniRule"/>
</dbReference>
<feature type="domain" description="Mur ligase C-terminal" evidence="21">
    <location>
        <begin position="288"/>
        <end position="401"/>
    </location>
</feature>
<dbReference type="GO" id="GO:0004326">
    <property type="term" value="F:tetrahydrofolylpolyglutamate synthase activity"/>
    <property type="evidence" value="ECO:0007669"/>
    <property type="project" value="InterPro"/>
</dbReference>
<keyword evidence="11 19" id="KW-0067">ATP-binding</keyword>
<dbReference type="Gene3D" id="3.90.190.20">
    <property type="entry name" value="Mur ligase, C-terminal domain"/>
    <property type="match status" value="1"/>
</dbReference>
<dbReference type="InterPro" id="IPR036615">
    <property type="entry name" value="Mur_ligase_C_dom_sf"/>
</dbReference>
<evidence type="ECO:0000256" key="5">
    <source>
        <dbReference type="ARBA" id="ARBA00012212"/>
    </source>
</evidence>
<dbReference type="InterPro" id="IPR036565">
    <property type="entry name" value="Mur-like_cat_sf"/>
</dbReference>
<dbReference type="InterPro" id="IPR013221">
    <property type="entry name" value="Mur_ligase_cen"/>
</dbReference>
<sequence>MKKTIAILGFGTTGRACYQALKDSYKIYIYDGKADISEDLKLTQDRYGEVDYAIKSPGIHPDQEVIRQLEALKIPIYSDLEVFQKLLDKKIYTIAVTGTNGKTTTSMAIHHILSEAGKRVFLAGNIGRGVFDLMGLLQDGDYLVLECSSFQLKYIQDFHPNIAILTNISQDHLDWHHTVEDYQASKKKITKNQNPGDLCLVNRDDPVSYQTPSLARRECVSIRQEADAYIKDGQMIIHGQVLGPTSNFQLVGDHNMSNLAFALLAAEEVGISLGDAFNYGASFKSVDHRLQFVAKINGVDYYNDSKGTNPDSTDVALASFPGNISLIAGGYDKGSSFLPLLKKYKGKISHLIVMGQTKDRWIREAQEVGLESIHPVASMEEAVKKAKDLTKKGVVLLSPACASWGAYQNYEQRGRDFMDQVKKLEGD</sequence>
<gene>
    <name evidence="19 23" type="primary">murD</name>
    <name evidence="23" type="ORF">NCTC13150_00551</name>
</gene>
<dbReference type="SUPFAM" id="SSF53623">
    <property type="entry name" value="MurD-like peptide ligases, catalytic domain"/>
    <property type="match status" value="1"/>
</dbReference>
<evidence type="ECO:0000256" key="14">
    <source>
        <dbReference type="ARBA" id="ARBA00023306"/>
    </source>
</evidence>
<dbReference type="Gene3D" id="3.40.1190.10">
    <property type="entry name" value="Mur-like, catalytic domain"/>
    <property type="match status" value="1"/>
</dbReference>
<reference evidence="23 24" key="1">
    <citation type="submission" date="2019-02" db="EMBL/GenBank/DDBJ databases">
        <authorList>
            <consortium name="Pathogen Informatics"/>
        </authorList>
    </citation>
    <scope>NUCLEOTIDE SEQUENCE [LARGE SCALE GENOMIC DNA]</scope>
    <source>
        <strain evidence="23 24">3012STDY7089603</strain>
    </source>
</reference>
<comment type="similarity">
    <text evidence="4 19">Belongs to the MurCDEF family.</text>
</comment>
<dbReference type="InterPro" id="IPR005762">
    <property type="entry name" value="MurD"/>
</dbReference>
<evidence type="ECO:0000313" key="23">
    <source>
        <dbReference type="EMBL" id="VFB16037.1"/>
    </source>
</evidence>
<evidence type="ECO:0000256" key="20">
    <source>
        <dbReference type="RuleBase" id="RU003664"/>
    </source>
</evidence>
<evidence type="ECO:0000256" key="7">
    <source>
        <dbReference type="ARBA" id="ARBA00022490"/>
    </source>
</evidence>
<evidence type="ECO:0000256" key="9">
    <source>
        <dbReference type="ARBA" id="ARBA00022618"/>
    </source>
</evidence>
<dbReference type="GO" id="GO:0008360">
    <property type="term" value="P:regulation of cell shape"/>
    <property type="evidence" value="ECO:0007669"/>
    <property type="project" value="UniProtKB-KW"/>
</dbReference>
<dbReference type="HAMAP" id="MF_00639">
    <property type="entry name" value="MurD"/>
    <property type="match status" value="1"/>
</dbReference>
<organism evidence="23 24">
    <name type="scientific">Urinicoccus massiliensis</name>
    <dbReference type="NCBI Taxonomy" id="1723382"/>
    <lineage>
        <taxon>Bacteria</taxon>
        <taxon>Bacillati</taxon>
        <taxon>Bacillota</taxon>
        <taxon>Tissierellia</taxon>
        <taxon>Tissierellales</taxon>
        <taxon>Peptoniphilaceae</taxon>
        <taxon>Urinicoccus</taxon>
    </lineage>
</organism>
<dbReference type="GO" id="GO:0009252">
    <property type="term" value="P:peptidoglycan biosynthetic process"/>
    <property type="evidence" value="ECO:0007669"/>
    <property type="project" value="UniProtKB-UniRule"/>
</dbReference>
<dbReference type="SUPFAM" id="SSF53244">
    <property type="entry name" value="MurD-like peptide ligases, peptide-binding domain"/>
    <property type="match status" value="1"/>
</dbReference>
<dbReference type="NCBIfam" id="TIGR01087">
    <property type="entry name" value="murD"/>
    <property type="match status" value="1"/>
</dbReference>
<dbReference type="PROSITE" id="PS01011">
    <property type="entry name" value="FOLYLPOLYGLU_SYNT_1"/>
    <property type="match status" value="1"/>
</dbReference>
<evidence type="ECO:0000256" key="13">
    <source>
        <dbReference type="ARBA" id="ARBA00022984"/>
    </source>
</evidence>
<evidence type="ECO:0000256" key="16">
    <source>
        <dbReference type="ARBA" id="ARBA00030398"/>
    </source>
</evidence>
<accession>A0A8H2M3R5</accession>
<dbReference type="EC" id="6.3.2.9" evidence="5 19"/>
<keyword evidence="13 19" id="KW-0573">Peptidoglycan synthesis</keyword>
<evidence type="ECO:0000256" key="6">
    <source>
        <dbReference type="ARBA" id="ARBA00015655"/>
    </source>
</evidence>
<dbReference type="Proteomes" id="UP000377798">
    <property type="component" value="Unassembled WGS sequence"/>
</dbReference>
<keyword evidence="14 19" id="KW-0131">Cell cycle</keyword>
<comment type="function">
    <text evidence="1 19 20">Cell wall formation. Catalyzes the addition of glutamate to the nucleotide precursor UDP-N-acetylmuramoyl-L-alanine (UMA).</text>
</comment>
<evidence type="ECO:0000256" key="12">
    <source>
        <dbReference type="ARBA" id="ARBA00022960"/>
    </source>
</evidence>
<evidence type="ECO:0000256" key="2">
    <source>
        <dbReference type="ARBA" id="ARBA00004496"/>
    </source>
</evidence>
<dbReference type="PANTHER" id="PTHR43692:SF1">
    <property type="entry name" value="UDP-N-ACETYLMURAMOYLALANINE--D-GLUTAMATE LIGASE"/>
    <property type="match status" value="1"/>
</dbReference>
<evidence type="ECO:0000256" key="11">
    <source>
        <dbReference type="ARBA" id="ARBA00022840"/>
    </source>
</evidence>
<dbReference type="EMBL" id="CAACYI010000001">
    <property type="protein sequence ID" value="VFB16037.1"/>
    <property type="molecule type" value="Genomic_DNA"/>
</dbReference>
<evidence type="ECO:0000259" key="22">
    <source>
        <dbReference type="Pfam" id="PF08245"/>
    </source>
</evidence>